<evidence type="ECO:0000313" key="2">
    <source>
        <dbReference type="EMBL" id="OGG36647.1"/>
    </source>
</evidence>
<dbReference type="Proteomes" id="UP000176228">
    <property type="component" value="Unassembled WGS sequence"/>
</dbReference>
<evidence type="ECO:0008006" key="4">
    <source>
        <dbReference type="Google" id="ProtNLM"/>
    </source>
</evidence>
<evidence type="ECO:0000313" key="3">
    <source>
        <dbReference type="Proteomes" id="UP000176228"/>
    </source>
</evidence>
<feature type="chain" id="PRO_5009523099" description="Dockerin domain-containing protein" evidence="1">
    <location>
        <begin position="19"/>
        <end position="364"/>
    </location>
</feature>
<accession>A0A1F6BJD8</accession>
<dbReference type="EMBL" id="MFJU01000014">
    <property type="protein sequence ID" value="OGG36647.1"/>
    <property type="molecule type" value="Genomic_DNA"/>
</dbReference>
<dbReference type="InterPro" id="IPR018247">
    <property type="entry name" value="EF_Hand_1_Ca_BS"/>
</dbReference>
<protein>
    <recommendedName>
        <fullName evidence="4">Dockerin domain-containing protein</fullName>
    </recommendedName>
</protein>
<reference evidence="2 3" key="1">
    <citation type="journal article" date="2016" name="Nat. Commun.">
        <title>Thousands of microbial genomes shed light on interconnected biogeochemical processes in an aquifer system.</title>
        <authorList>
            <person name="Anantharaman K."/>
            <person name="Brown C.T."/>
            <person name="Hug L.A."/>
            <person name="Sharon I."/>
            <person name="Castelle C.J."/>
            <person name="Probst A.J."/>
            <person name="Thomas B.C."/>
            <person name="Singh A."/>
            <person name="Wilkins M.J."/>
            <person name="Karaoz U."/>
            <person name="Brodie E.L."/>
            <person name="Williams K.H."/>
            <person name="Hubbard S.S."/>
            <person name="Banfield J.F."/>
        </authorList>
    </citation>
    <scope>NUCLEOTIDE SEQUENCE [LARGE SCALE GENOMIC DNA]</scope>
</reference>
<dbReference type="PROSITE" id="PS00018">
    <property type="entry name" value="EF_HAND_1"/>
    <property type="match status" value="1"/>
</dbReference>
<organism evidence="2 3">
    <name type="scientific">Candidatus Gottesmanbacteria bacterium RIFCSPLOWO2_01_FULL_42_22</name>
    <dbReference type="NCBI Taxonomy" id="1798391"/>
    <lineage>
        <taxon>Bacteria</taxon>
        <taxon>Candidatus Gottesmaniibacteriota</taxon>
    </lineage>
</organism>
<dbReference type="STRING" id="1798391.A2968_00890"/>
<evidence type="ECO:0000256" key="1">
    <source>
        <dbReference type="SAM" id="SignalP"/>
    </source>
</evidence>
<gene>
    <name evidence="2" type="ORF">A2968_00890</name>
</gene>
<feature type="signal peptide" evidence="1">
    <location>
        <begin position="1"/>
        <end position="18"/>
    </location>
</feature>
<comment type="caution">
    <text evidence="2">The sequence shown here is derived from an EMBL/GenBank/DDBJ whole genome shotgun (WGS) entry which is preliminary data.</text>
</comment>
<keyword evidence="1" id="KW-0732">Signal</keyword>
<dbReference type="AlphaFoldDB" id="A0A1F6BJD8"/>
<proteinExistence type="predicted"/>
<sequence>MFIILIALFFLLISPVHAQTTGFSKTIAINASIVNSSYQNLGPFNIRGMMLTSANNSVYSQLENIKNSGFPITDFSLGIGSISFLNNLDIARLKNIGVTILSYNPEGGHTPAAEFKERFTDSDNNPLVQFAKWGENNGFKTFWAPLRNDADSTPDSVIKRIYAAGMDGLGLQEQQFIEKSCPSVRTVKVKETLNRHRQLAGKPIETTVQIMANRCLRADNVSCADAIVYPYQHCQLFVNNIKDEINALGVWPSTDDLNFIKTLRSDSLLPTASITPTPTSPTITPSPTVTPTVVPITVVACNKKKYGDADCDGKISGIDYSIWLNSQCYPHQGKVCLDLRANFNQDKYVDGLDFVIWLNNRGKN</sequence>
<name>A0A1F6BJD8_9BACT</name>